<feature type="compositionally biased region" description="Basic and acidic residues" evidence="5">
    <location>
        <begin position="107"/>
        <end position="125"/>
    </location>
</feature>
<dbReference type="InterPro" id="IPR001680">
    <property type="entry name" value="WD40_rpt"/>
</dbReference>
<feature type="compositionally biased region" description="Low complexity" evidence="5">
    <location>
        <begin position="196"/>
        <end position="205"/>
    </location>
</feature>
<reference evidence="6 7" key="1">
    <citation type="submission" date="2017-01" db="EMBL/GenBank/DDBJ databases">
        <authorList>
            <person name="Mah S.A."/>
            <person name="Swanson W.J."/>
            <person name="Moy G.W."/>
            <person name="Vacquier V.D."/>
        </authorList>
    </citation>
    <scope>NUCLEOTIDE SEQUENCE [LARGE SCALE GENOMIC DNA]</scope>
    <source>
        <strain evidence="6 7">GSMNP</strain>
    </source>
</reference>
<proteinExistence type="predicted"/>
<feature type="compositionally biased region" description="Polar residues" evidence="5">
    <location>
        <begin position="165"/>
        <end position="187"/>
    </location>
</feature>
<evidence type="ECO:0000256" key="5">
    <source>
        <dbReference type="SAM" id="MobiDB-lite"/>
    </source>
</evidence>
<keyword evidence="2" id="KW-0677">Repeat</keyword>
<evidence type="ECO:0000256" key="4">
    <source>
        <dbReference type="SAM" id="Coils"/>
    </source>
</evidence>
<dbReference type="AlphaFoldDB" id="A0A1R1XBH1"/>
<evidence type="ECO:0000256" key="3">
    <source>
        <dbReference type="PROSITE-ProRule" id="PRU00221"/>
    </source>
</evidence>
<dbReference type="PROSITE" id="PS50082">
    <property type="entry name" value="WD_REPEATS_2"/>
    <property type="match status" value="3"/>
</dbReference>
<dbReference type="InterPro" id="IPR015943">
    <property type="entry name" value="WD40/YVTN_repeat-like_dom_sf"/>
</dbReference>
<dbReference type="EMBL" id="LSSN01004182">
    <property type="protein sequence ID" value="OMJ11992.1"/>
    <property type="molecule type" value="Genomic_DNA"/>
</dbReference>
<dbReference type="PANTHER" id="PTHR22847">
    <property type="entry name" value="WD40 REPEAT PROTEIN"/>
    <property type="match status" value="1"/>
</dbReference>
<keyword evidence="4" id="KW-0175">Coiled coil</keyword>
<feature type="compositionally biased region" description="Low complexity" evidence="5">
    <location>
        <begin position="606"/>
        <end position="633"/>
    </location>
</feature>
<dbReference type="InterPro" id="IPR036322">
    <property type="entry name" value="WD40_repeat_dom_sf"/>
</dbReference>
<feature type="compositionally biased region" description="Polar residues" evidence="5">
    <location>
        <begin position="143"/>
        <end position="152"/>
    </location>
</feature>
<dbReference type="PROSITE" id="PS50294">
    <property type="entry name" value="WD_REPEATS_REGION"/>
    <property type="match status" value="2"/>
</dbReference>
<feature type="repeat" description="WD" evidence="3">
    <location>
        <begin position="295"/>
        <end position="338"/>
    </location>
</feature>
<dbReference type="PANTHER" id="PTHR22847:SF637">
    <property type="entry name" value="WD REPEAT DOMAIN 5B"/>
    <property type="match status" value="1"/>
</dbReference>
<evidence type="ECO:0000313" key="6">
    <source>
        <dbReference type="EMBL" id="OMJ11992.1"/>
    </source>
</evidence>
<feature type="region of interest" description="Disordered" evidence="5">
    <location>
        <begin position="99"/>
        <end position="239"/>
    </location>
</feature>
<sequence>MREYEDPVARFGNRADLDQEEIDKLRQEILNLKGRLDDLERKNRILKQQNYDLTIRYSRNPANRKLPMPIAFENQPQDSQAKNFTDNISLSLNSTRPINESINLSANDKKPTTEENDLKNEKSNLSEDTSPPQTSQNEKEIQSKIQNPNFEKSSSPTSYSGSTTNKISLDSSKNSAAKNIDPNISSIKRTDSNRSNPENPENPENYDQKSEKSTSNNNINSFSRSNSILEHRINPESNRKRNKAQNFIVEGELIGHKGAVYSLEYSNHKEWIASGSFDQTVRIWDTMECKQVSVLEGHKMSVSSISWSDAESSPKLASGGFDGKIIEWDLASMQCANIKKKQGLIQSLIYNKQNSNLVYSSGSNGLICVDDMRSSSTAGVLGNSFSPVSTIAQLNENEILSSNLNGFVHLWDKRYPCPESSDQFSQKSNGIERVLLKLDHAISNICLTFHERTGVAFLAVNSYDDTLRIYDRINNTIDSSNDSSSFSDFQPDFSSNSFSASASLPHTYSNANFDFNPRLIKEIRDIKSCNWPIRSAFFSETATKALLGRNSIISKSTNGYDGSSRSTIQDDILGSGLMIATGSANPYGFVHWVSFNDSIDSTVKPSNSSSNQNSNSLSYNTNNHANNINGNSNGESERRFSTLSEGTESKSEISQQNQDQDQEIDSSEHRNMYRSMPKSDNNSNSGDGGKNFTSSINLNSTNSGSISNSGLLAKIPKPKKSYSKSNDIDNMVWPQKLTGHSDMVYTVATHNWKLQMCTASADSTILLWKPSHYFGNLISNYDILNLPSNG</sequence>
<feature type="coiled-coil region" evidence="4">
    <location>
        <begin position="8"/>
        <end position="56"/>
    </location>
</feature>
<protein>
    <submittedName>
        <fullName evidence="6">WD repeat-containing protein 5</fullName>
    </submittedName>
</protein>
<keyword evidence="7" id="KW-1185">Reference proteome</keyword>
<gene>
    <name evidence="6" type="ORF">AYI70_g9371</name>
</gene>
<feature type="compositionally biased region" description="Basic and acidic residues" evidence="5">
    <location>
        <begin position="229"/>
        <end position="239"/>
    </location>
</feature>
<organism evidence="6 7">
    <name type="scientific">Smittium culicis</name>
    <dbReference type="NCBI Taxonomy" id="133412"/>
    <lineage>
        <taxon>Eukaryota</taxon>
        <taxon>Fungi</taxon>
        <taxon>Fungi incertae sedis</taxon>
        <taxon>Zoopagomycota</taxon>
        <taxon>Kickxellomycotina</taxon>
        <taxon>Harpellomycetes</taxon>
        <taxon>Harpellales</taxon>
        <taxon>Legeriomycetaceae</taxon>
        <taxon>Smittium</taxon>
    </lineage>
</organism>
<feature type="compositionally biased region" description="Polar residues" evidence="5">
    <location>
        <begin position="641"/>
        <end position="659"/>
    </location>
</feature>
<name>A0A1R1XBH1_9FUNG</name>
<dbReference type="SMART" id="SM00320">
    <property type="entry name" value="WD40"/>
    <property type="match status" value="6"/>
</dbReference>
<dbReference type="OrthoDB" id="6262491at2759"/>
<evidence type="ECO:0000256" key="1">
    <source>
        <dbReference type="ARBA" id="ARBA00022574"/>
    </source>
</evidence>
<comment type="caution">
    <text evidence="6">The sequence shown here is derived from an EMBL/GenBank/DDBJ whole genome shotgun (WGS) entry which is preliminary data.</text>
</comment>
<dbReference type="GO" id="GO:1990234">
    <property type="term" value="C:transferase complex"/>
    <property type="evidence" value="ECO:0007669"/>
    <property type="project" value="UniProtKB-ARBA"/>
</dbReference>
<evidence type="ECO:0000256" key="2">
    <source>
        <dbReference type="ARBA" id="ARBA00022737"/>
    </source>
</evidence>
<feature type="compositionally biased region" description="Polar residues" evidence="5">
    <location>
        <begin position="126"/>
        <end position="136"/>
    </location>
</feature>
<dbReference type="Pfam" id="PF00400">
    <property type="entry name" value="WD40"/>
    <property type="match status" value="3"/>
</dbReference>
<accession>A0A1R1XBH1</accession>
<feature type="repeat" description="WD" evidence="3">
    <location>
        <begin position="737"/>
        <end position="769"/>
    </location>
</feature>
<keyword evidence="1 3" id="KW-0853">WD repeat</keyword>
<feature type="repeat" description="WD" evidence="3">
    <location>
        <begin position="253"/>
        <end position="294"/>
    </location>
</feature>
<dbReference type="Proteomes" id="UP000187283">
    <property type="component" value="Unassembled WGS sequence"/>
</dbReference>
<dbReference type="STRING" id="133412.A0A1R1XBH1"/>
<feature type="region of interest" description="Disordered" evidence="5">
    <location>
        <begin position="601"/>
        <end position="696"/>
    </location>
</feature>
<evidence type="ECO:0000313" key="7">
    <source>
        <dbReference type="Proteomes" id="UP000187283"/>
    </source>
</evidence>
<feature type="compositionally biased region" description="Low complexity" evidence="5">
    <location>
        <begin position="678"/>
        <end position="696"/>
    </location>
</feature>
<feature type="compositionally biased region" description="Low complexity" evidence="5">
    <location>
        <begin position="213"/>
        <end position="227"/>
    </location>
</feature>
<dbReference type="SUPFAM" id="SSF50978">
    <property type="entry name" value="WD40 repeat-like"/>
    <property type="match status" value="1"/>
</dbReference>
<dbReference type="Gene3D" id="2.130.10.10">
    <property type="entry name" value="YVTN repeat-like/Quinoprotein amine dehydrogenase"/>
    <property type="match status" value="1"/>
</dbReference>
<feature type="compositionally biased region" description="Low complexity" evidence="5">
    <location>
        <begin position="153"/>
        <end position="164"/>
    </location>
</feature>